<keyword evidence="1" id="KW-0004">4Fe-4S</keyword>
<feature type="region of interest" description="Disordered" evidence="5">
    <location>
        <begin position="190"/>
        <end position="219"/>
    </location>
</feature>
<gene>
    <name evidence="7" type="ORF">FBT96_08070</name>
</gene>
<dbReference type="AlphaFoldDB" id="A0A4U1JS07"/>
<evidence type="ECO:0000313" key="8">
    <source>
        <dbReference type="Proteomes" id="UP000310597"/>
    </source>
</evidence>
<dbReference type="OrthoDB" id="9779457at2"/>
<dbReference type="PROSITE" id="PS00198">
    <property type="entry name" value="4FE4S_FER_1"/>
    <property type="match status" value="1"/>
</dbReference>
<dbReference type="InterPro" id="IPR017896">
    <property type="entry name" value="4Fe4S_Fe-S-bd"/>
</dbReference>
<dbReference type="SUPFAM" id="SSF54862">
    <property type="entry name" value="4Fe-4S ferredoxins"/>
    <property type="match status" value="1"/>
</dbReference>
<dbReference type="PANTHER" id="PTHR43177:SF3">
    <property type="entry name" value="PROTEIN NRFC HOMOLOG"/>
    <property type="match status" value="1"/>
</dbReference>
<name>A0A4U1JS07_RHOCA</name>
<proteinExistence type="predicted"/>
<dbReference type="InterPro" id="IPR050954">
    <property type="entry name" value="ET_IronSulfur_Cluster-Binding"/>
</dbReference>
<dbReference type="Pfam" id="PF13247">
    <property type="entry name" value="Fer4_11"/>
    <property type="match status" value="1"/>
</dbReference>
<evidence type="ECO:0000259" key="6">
    <source>
        <dbReference type="PROSITE" id="PS51379"/>
    </source>
</evidence>
<evidence type="ECO:0000256" key="4">
    <source>
        <dbReference type="ARBA" id="ARBA00023014"/>
    </source>
</evidence>
<evidence type="ECO:0000256" key="5">
    <source>
        <dbReference type="SAM" id="MobiDB-lite"/>
    </source>
</evidence>
<dbReference type="GO" id="GO:0051539">
    <property type="term" value="F:4 iron, 4 sulfur cluster binding"/>
    <property type="evidence" value="ECO:0007669"/>
    <property type="project" value="UniProtKB-KW"/>
</dbReference>
<evidence type="ECO:0000256" key="3">
    <source>
        <dbReference type="ARBA" id="ARBA00023004"/>
    </source>
</evidence>
<organism evidence="7 8">
    <name type="scientific">Rhodobacter capsulatus</name>
    <name type="common">Rhodopseudomonas capsulata</name>
    <dbReference type="NCBI Taxonomy" id="1061"/>
    <lineage>
        <taxon>Bacteria</taxon>
        <taxon>Pseudomonadati</taxon>
        <taxon>Pseudomonadota</taxon>
        <taxon>Alphaproteobacteria</taxon>
        <taxon>Rhodobacterales</taxon>
        <taxon>Rhodobacter group</taxon>
        <taxon>Rhodobacter</taxon>
    </lineage>
</organism>
<comment type="caution">
    <text evidence="7">The sequence shown here is derived from an EMBL/GenBank/DDBJ whole genome shotgun (WGS) entry which is preliminary data.</text>
</comment>
<dbReference type="EMBL" id="SWJZ01000026">
    <property type="protein sequence ID" value="TKD21692.1"/>
    <property type="molecule type" value="Genomic_DNA"/>
</dbReference>
<dbReference type="InterPro" id="IPR017900">
    <property type="entry name" value="4Fe4S_Fe_S_CS"/>
</dbReference>
<keyword evidence="4" id="KW-0411">Iron-sulfur</keyword>
<feature type="domain" description="4Fe-4S ferredoxin-type" evidence="6">
    <location>
        <begin position="69"/>
        <end position="100"/>
    </location>
</feature>
<evidence type="ECO:0000256" key="1">
    <source>
        <dbReference type="ARBA" id="ARBA00022485"/>
    </source>
</evidence>
<dbReference type="RefSeq" id="WP_136905799.1">
    <property type="nucleotide sequence ID" value="NZ_SWJZ01000026.1"/>
</dbReference>
<feature type="domain" description="4Fe-4S ferredoxin-type" evidence="6">
    <location>
        <begin position="101"/>
        <end position="130"/>
    </location>
</feature>
<protein>
    <submittedName>
        <fullName evidence="7">4Fe-4S dicluster domain-containing protein</fullName>
    </submittedName>
</protein>
<keyword evidence="3" id="KW-0408">Iron</keyword>
<sequence>MSRTAPKRTLVIDLDSCTGCHACTIACKGWQNANEDTRLPDAEAYGKAPFGAFLNRVHSYEVIADGAPAQLIHYPRTCVHCENPPCVPVCPTGASHQTADGLVQIDARRCLGCGLCAWACPYGARELDPVAGVMRKCTLCANRIDDPARPEEERIPACVRACPTGARHFGDPSDAESPLGRLVAERGGFAPMPEFGTQPTSRYLPPRPKDRLGAGAGLEPLVPGGGLQDWLDKLLGRG</sequence>
<dbReference type="Proteomes" id="UP000310597">
    <property type="component" value="Unassembled WGS sequence"/>
</dbReference>
<reference evidence="7 8" key="1">
    <citation type="submission" date="2019-04" db="EMBL/GenBank/DDBJ databases">
        <title>Draft Whole-Genome sequence of the purple photosynthetic bacterium Rhodobacter capsulatus SP108 with an indigenous class A beta-lactamase.</title>
        <authorList>
            <person name="Robertson S."/>
            <person name="Meyer T.E."/>
            <person name="Kyndt J.A."/>
        </authorList>
    </citation>
    <scope>NUCLEOTIDE SEQUENCE [LARGE SCALE GENOMIC DNA]</scope>
    <source>
        <strain evidence="7 8">SP108</strain>
    </source>
</reference>
<accession>A0A4U1JS07</accession>
<dbReference type="PROSITE" id="PS51379">
    <property type="entry name" value="4FE4S_FER_2"/>
    <property type="match status" value="3"/>
</dbReference>
<dbReference type="PANTHER" id="PTHR43177">
    <property type="entry name" value="PROTEIN NRFC"/>
    <property type="match status" value="1"/>
</dbReference>
<keyword evidence="2" id="KW-0479">Metal-binding</keyword>
<dbReference type="GO" id="GO:0046872">
    <property type="term" value="F:metal ion binding"/>
    <property type="evidence" value="ECO:0007669"/>
    <property type="project" value="UniProtKB-KW"/>
</dbReference>
<feature type="domain" description="4Fe-4S ferredoxin-type" evidence="6">
    <location>
        <begin position="8"/>
        <end position="36"/>
    </location>
</feature>
<evidence type="ECO:0000256" key="2">
    <source>
        <dbReference type="ARBA" id="ARBA00022723"/>
    </source>
</evidence>
<evidence type="ECO:0000313" key="7">
    <source>
        <dbReference type="EMBL" id="TKD21692.1"/>
    </source>
</evidence>
<dbReference type="CDD" id="cd10551">
    <property type="entry name" value="PsrB"/>
    <property type="match status" value="1"/>
</dbReference>
<dbReference type="Gene3D" id="3.30.70.20">
    <property type="match status" value="2"/>
</dbReference>